<sequence>MRSKYGGTMKANLNGVIPRLRFPDFDEAWLSASIRDLYEFKSTNTLSRDKLNYNGSGIRNIHYGDIHTKFSPRFILAKEKVPFVNDGELSVRLNVDSFCVAGDMVLADASEDVDDVGKSIEIIDLLGERVVAGLHTILARRIGDELIVGFGACLFRSPAVREQIKRESQGAKVLGISPTRLAGVLLPYPRKPDEQRKISDCLSSLDDCIGAEIRKFDALKTHKQGLMDQLFPAEGQRLPRLRLPEFRGSPDWVVRPLGELVDLLSGYPFEGRQIVADNTGERLMRGVNITEGAIRHNDEIDRYYQGPTESLEKYRLHPGDLVIGMDGSKVGKNSALITKNDAGALLVQRVARLRATSLPKINFIFHQIHAPRFHAYVDRINTSSGIPHVSAKQIKEYPIHSAGELEEQRIAGCLSSLDAQIAAQSKKIAVLKRHKQGLMQGLFPAIELKSP</sequence>
<dbReference type="CDD" id="cd17259">
    <property type="entry name" value="RMtype1_S_StySKI-TRD2-CR2_like"/>
    <property type="match status" value="1"/>
</dbReference>
<dbReference type="GO" id="GO:0004519">
    <property type="term" value="F:endonuclease activity"/>
    <property type="evidence" value="ECO:0007669"/>
    <property type="project" value="UniProtKB-KW"/>
</dbReference>
<keyword evidence="6" id="KW-0378">Hydrolase</keyword>
<dbReference type="Pfam" id="PF01420">
    <property type="entry name" value="Methylase_S"/>
    <property type="match status" value="1"/>
</dbReference>
<evidence type="ECO:0000256" key="2">
    <source>
        <dbReference type="ARBA" id="ARBA00022747"/>
    </source>
</evidence>
<dbReference type="InterPro" id="IPR000055">
    <property type="entry name" value="Restrct_endonuc_typeI_TRD"/>
</dbReference>
<evidence type="ECO:0000259" key="4">
    <source>
        <dbReference type="Pfam" id="PF01420"/>
    </source>
</evidence>
<keyword evidence="3" id="KW-0238">DNA-binding</keyword>
<dbReference type="SUPFAM" id="SSF116734">
    <property type="entry name" value="DNA methylase specificity domain"/>
    <property type="match status" value="2"/>
</dbReference>
<reference evidence="6 7" key="1">
    <citation type="submission" date="2020-07" db="EMBL/GenBank/DDBJ databases">
        <authorList>
            <person name="Teixeira M."/>
        </authorList>
    </citation>
    <scope>NUCLEOTIDE SEQUENCE [LARGE SCALE GENOMIC DNA]</scope>
    <source>
        <strain evidence="6">1</strain>
        <strain evidence="5">Xanthomonas sp. CPBF 367</strain>
    </source>
</reference>
<dbReference type="REBASE" id="428382">
    <property type="entry name" value="S.XspF367ORF1186P"/>
</dbReference>
<evidence type="ECO:0000313" key="6">
    <source>
        <dbReference type="EMBL" id="CAD1789114.1"/>
    </source>
</evidence>
<dbReference type="REBASE" id="409488">
    <property type="entry name" value="S.Xsp367ORF1186P"/>
</dbReference>
<evidence type="ECO:0000256" key="1">
    <source>
        <dbReference type="ARBA" id="ARBA00010923"/>
    </source>
</evidence>
<accession>A0A8E4H2W2</accession>
<dbReference type="PANTHER" id="PTHR30408">
    <property type="entry name" value="TYPE-1 RESTRICTION ENZYME ECOKI SPECIFICITY PROTEIN"/>
    <property type="match status" value="1"/>
</dbReference>
<dbReference type="GO" id="GO:0009307">
    <property type="term" value="P:DNA restriction-modification system"/>
    <property type="evidence" value="ECO:0007669"/>
    <property type="project" value="UniProtKB-KW"/>
</dbReference>
<keyword evidence="6" id="KW-0255">Endonuclease</keyword>
<keyword evidence="2" id="KW-0680">Restriction system</keyword>
<dbReference type="Gene3D" id="3.90.220.20">
    <property type="entry name" value="DNA methylase specificity domains"/>
    <property type="match status" value="2"/>
</dbReference>
<feature type="domain" description="Type I restriction modification DNA specificity" evidence="4">
    <location>
        <begin position="251"/>
        <end position="432"/>
    </location>
</feature>
<dbReference type="EMBL" id="LR824641">
    <property type="protein sequence ID" value="CAD0318892.1"/>
    <property type="molecule type" value="Genomic_DNA"/>
</dbReference>
<organism evidence="6 7">
    <name type="scientific">Xanthomonas euroxanthea</name>
    <dbReference type="NCBI Taxonomy" id="2259622"/>
    <lineage>
        <taxon>Bacteria</taxon>
        <taxon>Pseudomonadati</taxon>
        <taxon>Pseudomonadota</taxon>
        <taxon>Gammaproteobacteria</taxon>
        <taxon>Lysobacterales</taxon>
        <taxon>Lysobacteraceae</taxon>
        <taxon>Xanthomonas</taxon>
    </lineage>
</organism>
<evidence type="ECO:0000313" key="5">
    <source>
        <dbReference type="EMBL" id="CAD0318892.1"/>
    </source>
</evidence>
<name>A0A8E4H2W2_9XANT</name>
<dbReference type="Proteomes" id="UP000515493">
    <property type="component" value="Chromosome"/>
</dbReference>
<dbReference type="EMBL" id="LR861803">
    <property type="protein sequence ID" value="CAD1789114.1"/>
    <property type="molecule type" value="Genomic_DNA"/>
</dbReference>
<evidence type="ECO:0000256" key="3">
    <source>
        <dbReference type="ARBA" id="ARBA00023125"/>
    </source>
</evidence>
<dbReference type="KEGG" id="xeu:XSP_001182"/>
<dbReference type="PANTHER" id="PTHR30408:SF12">
    <property type="entry name" value="TYPE I RESTRICTION ENZYME MJAVIII SPECIFICITY SUBUNIT"/>
    <property type="match status" value="1"/>
</dbReference>
<proteinExistence type="inferred from homology"/>
<evidence type="ECO:0000313" key="7">
    <source>
        <dbReference type="Proteomes" id="UP000515493"/>
    </source>
</evidence>
<dbReference type="InterPro" id="IPR052021">
    <property type="entry name" value="Type-I_RS_S_subunit"/>
</dbReference>
<gene>
    <name evidence="6" type="ORF">XSP_001182</name>
</gene>
<dbReference type="AlphaFoldDB" id="A0A8E4H2W2"/>
<comment type="similarity">
    <text evidence="1">Belongs to the type-I restriction system S methylase family.</text>
</comment>
<dbReference type="GO" id="GO:0003677">
    <property type="term" value="F:DNA binding"/>
    <property type="evidence" value="ECO:0007669"/>
    <property type="project" value="UniProtKB-KW"/>
</dbReference>
<protein>
    <submittedName>
        <fullName evidence="6">Restriction endonuclease subunit S</fullName>
    </submittedName>
</protein>
<dbReference type="InterPro" id="IPR044946">
    <property type="entry name" value="Restrct_endonuc_typeI_TRD_sf"/>
</dbReference>
<keyword evidence="6" id="KW-0540">Nuclease</keyword>